<sequence length="95" mass="10719">MLNDTNNERATGLKSISHPSPTSFIQPKGLTGFYLAHRSLHKAMEGEPPKLFLATALIFQRFKEIAKEDNKISKGELKTLLQEDFQSKGFRATKK</sequence>
<proteinExistence type="predicted"/>
<evidence type="ECO:0000256" key="1">
    <source>
        <dbReference type="SAM" id="MobiDB-lite"/>
    </source>
</evidence>
<dbReference type="AlphaFoldDB" id="A0A8T3DWP5"/>
<evidence type="ECO:0000313" key="2">
    <source>
        <dbReference type="EMBL" id="KAI1901513.1"/>
    </source>
</evidence>
<keyword evidence="3" id="KW-1185">Reference proteome</keyword>
<feature type="region of interest" description="Disordered" evidence="1">
    <location>
        <begin position="1"/>
        <end position="22"/>
    </location>
</feature>
<comment type="caution">
    <text evidence="2">The sequence shown here is derived from an EMBL/GenBank/DDBJ whole genome shotgun (WGS) entry which is preliminary data.</text>
</comment>
<dbReference type="OrthoDB" id="8881129at2759"/>
<dbReference type="Proteomes" id="UP000829720">
    <property type="component" value="Unassembled WGS sequence"/>
</dbReference>
<reference evidence="2" key="1">
    <citation type="submission" date="2021-01" db="EMBL/GenBank/DDBJ databases">
        <authorList>
            <person name="Zahm M."/>
            <person name="Roques C."/>
            <person name="Cabau C."/>
            <person name="Klopp C."/>
            <person name="Donnadieu C."/>
            <person name="Jouanno E."/>
            <person name="Lampietro C."/>
            <person name="Louis A."/>
            <person name="Herpin A."/>
            <person name="Echchiki A."/>
            <person name="Berthelot C."/>
            <person name="Parey E."/>
            <person name="Roest-Crollius H."/>
            <person name="Braasch I."/>
            <person name="Postlethwait J."/>
            <person name="Bobe J."/>
            <person name="Montfort J."/>
            <person name="Bouchez O."/>
            <person name="Begum T."/>
            <person name="Mejri S."/>
            <person name="Adams A."/>
            <person name="Chen W.-J."/>
            <person name="Guiguen Y."/>
        </authorList>
    </citation>
    <scope>NUCLEOTIDE SEQUENCE</scope>
    <source>
        <tissue evidence="2">Blood</tissue>
    </source>
</reference>
<gene>
    <name evidence="2" type="ORF">AGOR_G00035200</name>
</gene>
<dbReference type="EMBL" id="JAERUA010000003">
    <property type="protein sequence ID" value="KAI1901513.1"/>
    <property type="molecule type" value="Genomic_DNA"/>
</dbReference>
<name>A0A8T3DWP5_9TELE</name>
<evidence type="ECO:0000313" key="3">
    <source>
        <dbReference type="Proteomes" id="UP000829720"/>
    </source>
</evidence>
<organism evidence="2 3">
    <name type="scientific">Albula goreensis</name>
    <dbReference type="NCBI Taxonomy" id="1534307"/>
    <lineage>
        <taxon>Eukaryota</taxon>
        <taxon>Metazoa</taxon>
        <taxon>Chordata</taxon>
        <taxon>Craniata</taxon>
        <taxon>Vertebrata</taxon>
        <taxon>Euteleostomi</taxon>
        <taxon>Actinopterygii</taxon>
        <taxon>Neopterygii</taxon>
        <taxon>Teleostei</taxon>
        <taxon>Albuliformes</taxon>
        <taxon>Albulidae</taxon>
        <taxon>Albula</taxon>
    </lineage>
</organism>
<accession>A0A8T3DWP5</accession>
<protein>
    <submittedName>
        <fullName evidence="2">Uncharacterized protein</fullName>
    </submittedName>
</protein>